<comment type="caution">
    <text evidence="4">The sequence shown here is derived from an EMBL/GenBank/DDBJ whole genome shotgun (WGS) entry which is preliminary data.</text>
</comment>
<dbReference type="Gene3D" id="3.90.226.10">
    <property type="entry name" value="2-enoyl-CoA Hydratase, Chain A, domain 1"/>
    <property type="match status" value="1"/>
</dbReference>
<proteinExistence type="predicted"/>
<dbReference type="InterPro" id="IPR001753">
    <property type="entry name" value="Enoyl-CoA_hydra/iso"/>
</dbReference>
<dbReference type="PANTHER" id="PTHR11941:SF169">
    <property type="entry name" value="(7AS)-7A-METHYL-1,5-DIOXO-2,3,5,6,7,7A-HEXAHYDRO-1H-INDENE-CARBOXYL-COA HYDROLASE"/>
    <property type="match status" value="1"/>
</dbReference>
<evidence type="ECO:0000313" key="4">
    <source>
        <dbReference type="EMBL" id="MBR0653169.1"/>
    </source>
</evidence>
<gene>
    <name evidence="4" type="ORF">GXW78_26170</name>
</gene>
<dbReference type="Pfam" id="PF00378">
    <property type="entry name" value="ECH_1"/>
    <property type="match status" value="1"/>
</dbReference>
<evidence type="ECO:0000256" key="2">
    <source>
        <dbReference type="ARBA" id="ARBA00023239"/>
    </source>
</evidence>
<keyword evidence="1" id="KW-0443">Lipid metabolism</keyword>
<keyword evidence="5" id="KW-1185">Reference proteome</keyword>
<name>A0ABS5EQ82_9PROT</name>
<sequence>MPKFFQVTVDSDAIATLRFARPPVNAMSDEVYAELREVSESLSTRDDIRVLVVTCPDEAKAWCAGADLKELRSRTGDDRAERYAAINAAMLAFYNIPLPVIGALDAPVIGVGMVWASLCDMRVGAKEATFSLPEIQRGMAAGLTGFFNRLSMPEALLREMMFTGDAYSGEQLAPSGFFNQVVPRAEVKAASHALAMRMAKYKSSGLRTTKIMANKAEHGSWLQSYQEFQRYAVDLSSTAGSTDGINSFLSRGKDADDGPSAAKSVSRLA</sequence>
<evidence type="ECO:0000256" key="3">
    <source>
        <dbReference type="SAM" id="MobiDB-lite"/>
    </source>
</evidence>
<dbReference type="SUPFAM" id="SSF52096">
    <property type="entry name" value="ClpP/crotonase"/>
    <property type="match status" value="1"/>
</dbReference>
<accession>A0ABS5EQ82</accession>
<dbReference type="EMBL" id="JAAEDI010000042">
    <property type="protein sequence ID" value="MBR0653169.1"/>
    <property type="molecule type" value="Genomic_DNA"/>
</dbReference>
<dbReference type="PANTHER" id="PTHR11941">
    <property type="entry name" value="ENOYL-COA HYDRATASE-RELATED"/>
    <property type="match status" value="1"/>
</dbReference>
<keyword evidence="2" id="KW-0456">Lyase</keyword>
<dbReference type="RefSeq" id="WP_211871876.1">
    <property type="nucleotide sequence ID" value="NZ_JAAEDI010000042.1"/>
</dbReference>
<dbReference type="InterPro" id="IPR029045">
    <property type="entry name" value="ClpP/crotonase-like_dom_sf"/>
</dbReference>
<feature type="region of interest" description="Disordered" evidence="3">
    <location>
        <begin position="249"/>
        <end position="269"/>
    </location>
</feature>
<evidence type="ECO:0000313" key="5">
    <source>
        <dbReference type="Proteomes" id="UP000698752"/>
    </source>
</evidence>
<evidence type="ECO:0000256" key="1">
    <source>
        <dbReference type="ARBA" id="ARBA00023098"/>
    </source>
</evidence>
<protein>
    <submittedName>
        <fullName evidence="4">Enoyl-CoA hydratase/isomerase family protein</fullName>
    </submittedName>
</protein>
<dbReference type="Proteomes" id="UP000698752">
    <property type="component" value="Unassembled WGS sequence"/>
</dbReference>
<reference evidence="5" key="1">
    <citation type="journal article" date="2021" name="Syst. Appl. Microbiol.">
        <title>Roseomonas hellenica sp. nov., isolated from roots of wild-growing Alkanna tinctoria.</title>
        <authorList>
            <person name="Rat A."/>
            <person name="Naranjo H.D."/>
            <person name="Lebbe L."/>
            <person name="Cnockaert M."/>
            <person name="Krigas N."/>
            <person name="Grigoriadou K."/>
            <person name="Maloupa E."/>
            <person name="Willems A."/>
        </authorList>
    </citation>
    <scope>NUCLEOTIDE SEQUENCE [LARGE SCALE GENOMIC DNA]</scope>
    <source>
        <strain evidence="5">LMG 31159</strain>
    </source>
</reference>
<dbReference type="CDD" id="cd06558">
    <property type="entry name" value="crotonase-like"/>
    <property type="match status" value="1"/>
</dbReference>
<organism evidence="4 5">
    <name type="scientific">Neoroseomonas terrae</name>
    <dbReference type="NCBI Taxonomy" id="424799"/>
    <lineage>
        <taxon>Bacteria</taxon>
        <taxon>Pseudomonadati</taxon>
        <taxon>Pseudomonadota</taxon>
        <taxon>Alphaproteobacteria</taxon>
        <taxon>Acetobacterales</taxon>
        <taxon>Acetobacteraceae</taxon>
        <taxon>Neoroseomonas</taxon>
    </lineage>
</organism>